<sequence>MAFHFSAHHLGGVIQDRSTQIHLLSVSRTSTAPTSLPSKRRLPPAPISRRTSPECNVLLLLRICESPPSIIFTRRAFSLLFSIENSWISRLLNIQTFENTAPSIIGFTHREPVLESGEFTQGGPCECQPKRPFKCLNDNFGTHCASCRRKELWGYSMPGRQHVDDGLDPITICIHLSHHENLFWW</sequence>
<protein>
    <submittedName>
        <fullName evidence="1">Uncharacterized protein</fullName>
    </submittedName>
</protein>
<evidence type="ECO:0000313" key="2">
    <source>
        <dbReference type="Proteomes" id="UP000499080"/>
    </source>
</evidence>
<dbReference type="EMBL" id="BGPR01021816">
    <property type="protein sequence ID" value="GBN87474.1"/>
    <property type="molecule type" value="Genomic_DNA"/>
</dbReference>
<evidence type="ECO:0000313" key="1">
    <source>
        <dbReference type="EMBL" id="GBN87474.1"/>
    </source>
</evidence>
<comment type="caution">
    <text evidence="1">The sequence shown here is derived from an EMBL/GenBank/DDBJ whole genome shotgun (WGS) entry which is preliminary data.</text>
</comment>
<dbReference type="AlphaFoldDB" id="A0A4Y2SGX6"/>
<dbReference type="Proteomes" id="UP000499080">
    <property type="component" value="Unassembled WGS sequence"/>
</dbReference>
<proteinExistence type="predicted"/>
<name>A0A4Y2SGX6_ARAVE</name>
<accession>A0A4Y2SGX6</accession>
<reference evidence="1 2" key="1">
    <citation type="journal article" date="2019" name="Sci. Rep.">
        <title>Orb-weaving spider Araneus ventricosus genome elucidates the spidroin gene catalogue.</title>
        <authorList>
            <person name="Kono N."/>
            <person name="Nakamura H."/>
            <person name="Ohtoshi R."/>
            <person name="Moran D.A.P."/>
            <person name="Shinohara A."/>
            <person name="Yoshida Y."/>
            <person name="Fujiwara M."/>
            <person name="Mori M."/>
            <person name="Tomita M."/>
            <person name="Arakawa K."/>
        </authorList>
    </citation>
    <scope>NUCLEOTIDE SEQUENCE [LARGE SCALE GENOMIC DNA]</scope>
</reference>
<keyword evidence="2" id="KW-1185">Reference proteome</keyword>
<organism evidence="1 2">
    <name type="scientific">Araneus ventricosus</name>
    <name type="common">Orbweaver spider</name>
    <name type="synonym">Epeira ventricosa</name>
    <dbReference type="NCBI Taxonomy" id="182803"/>
    <lineage>
        <taxon>Eukaryota</taxon>
        <taxon>Metazoa</taxon>
        <taxon>Ecdysozoa</taxon>
        <taxon>Arthropoda</taxon>
        <taxon>Chelicerata</taxon>
        <taxon>Arachnida</taxon>
        <taxon>Araneae</taxon>
        <taxon>Araneomorphae</taxon>
        <taxon>Entelegynae</taxon>
        <taxon>Araneoidea</taxon>
        <taxon>Araneidae</taxon>
        <taxon>Araneus</taxon>
    </lineage>
</organism>
<gene>
    <name evidence="1" type="ORF">AVEN_106562_1</name>
</gene>